<evidence type="ECO:0000313" key="18">
    <source>
        <dbReference type="Proteomes" id="UP000321379"/>
    </source>
</evidence>
<keyword evidence="6" id="KW-0321">Glycogen metabolism</keyword>
<dbReference type="AlphaFoldDB" id="A0A5C8UV32"/>
<dbReference type="InterPro" id="IPR011009">
    <property type="entry name" value="Kinase-like_dom_sf"/>
</dbReference>
<gene>
    <name evidence="17" type="ORF">FVP33_07895</name>
</gene>
<dbReference type="GO" id="GO:0005978">
    <property type="term" value="P:glycogen biosynthetic process"/>
    <property type="evidence" value="ECO:0007669"/>
    <property type="project" value="UniProtKB-UniPathway"/>
</dbReference>
<reference evidence="17 18" key="1">
    <citation type="submission" date="2019-08" db="EMBL/GenBank/DDBJ databases">
        <title>Bacterial whole genome sequence for Glaciihabitans sp. CHu50b-6-2.</title>
        <authorList>
            <person name="Jin L."/>
        </authorList>
    </citation>
    <scope>NUCLEOTIDE SEQUENCE [LARGE SCALE GENOMIC DNA]</scope>
    <source>
        <strain evidence="17 18">CHu50b-6-2</strain>
    </source>
</reference>
<dbReference type="InterPro" id="IPR040999">
    <property type="entry name" value="Mak_N_cap"/>
</dbReference>
<dbReference type="EC" id="2.7.1.175" evidence="4"/>
<keyword evidence="9" id="KW-0418">Kinase</keyword>
<comment type="similarity">
    <text evidence="2">Belongs to the aminoglycoside phosphotransferase family.</text>
</comment>
<feature type="domain" description="Aminoglycoside phosphotransferase" evidence="15">
    <location>
        <begin position="262"/>
        <end position="386"/>
    </location>
</feature>
<evidence type="ECO:0000256" key="7">
    <source>
        <dbReference type="ARBA" id="ARBA00022679"/>
    </source>
</evidence>
<comment type="pathway">
    <text evidence="1">Glycan biosynthesis; glycogen biosynthesis.</text>
</comment>
<evidence type="ECO:0000256" key="13">
    <source>
        <dbReference type="ARBA" id="ARBA00031251"/>
    </source>
</evidence>
<comment type="subunit">
    <text evidence="3">Monomer.</text>
</comment>
<evidence type="ECO:0000256" key="5">
    <source>
        <dbReference type="ARBA" id="ARBA00013882"/>
    </source>
</evidence>
<evidence type="ECO:0000256" key="14">
    <source>
        <dbReference type="ARBA" id="ARBA00049067"/>
    </source>
</evidence>
<dbReference type="SUPFAM" id="SSF56112">
    <property type="entry name" value="Protein kinase-like (PK-like)"/>
    <property type="match status" value="1"/>
</dbReference>
<keyword evidence="8" id="KW-0547">Nucleotide-binding</keyword>
<dbReference type="UniPathway" id="UPA00164"/>
<evidence type="ECO:0000259" key="16">
    <source>
        <dbReference type="Pfam" id="PF18085"/>
    </source>
</evidence>
<proteinExistence type="inferred from homology"/>
<evidence type="ECO:0000256" key="11">
    <source>
        <dbReference type="ARBA" id="ARBA00023056"/>
    </source>
</evidence>
<keyword evidence="10" id="KW-0067">ATP-binding</keyword>
<evidence type="ECO:0000256" key="4">
    <source>
        <dbReference type="ARBA" id="ARBA00011962"/>
    </source>
</evidence>
<dbReference type="GO" id="GO:0005524">
    <property type="term" value="F:ATP binding"/>
    <property type="evidence" value="ECO:0007669"/>
    <property type="project" value="UniProtKB-KW"/>
</dbReference>
<evidence type="ECO:0000259" key="15">
    <source>
        <dbReference type="Pfam" id="PF01636"/>
    </source>
</evidence>
<evidence type="ECO:0000313" key="17">
    <source>
        <dbReference type="EMBL" id="TXN31459.1"/>
    </source>
</evidence>
<dbReference type="InterPro" id="IPR002575">
    <property type="entry name" value="Aminoglycoside_PTrfase"/>
</dbReference>
<keyword evidence="12" id="KW-0119">Carbohydrate metabolism</keyword>
<feature type="domain" description="Maltokinase N-terminal cap" evidence="16">
    <location>
        <begin position="15"/>
        <end position="104"/>
    </location>
</feature>
<evidence type="ECO:0000256" key="1">
    <source>
        <dbReference type="ARBA" id="ARBA00004964"/>
    </source>
</evidence>
<comment type="caution">
    <text evidence="17">The sequence shown here is derived from an EMBL/GenBank/DDBJ whole genome shotgun (WGS) entry which is preliminary data.</text>
</comment>
<sequence>MEVHVNGIPDYLEAWIVTQRWYAGKGRAPRFEDIGGFELEDVSDGSHGQVSIRVHLILDHAANPVLYQVPLTERRTPLPGGESGLVATLVDESGSTHIYDGPFDPAYATALLRLILDEREVQDPRTSGRLAARGHRYPYGDGLGVVSSRVLGGEQSNTSIVYETVLRGDGPGSPVICKLFRALHDGDNPDVVLTEALGTAGSTVAPRVIGHLTGQWRDSGKPHGLATGHLAFAEEFLPGVQDAWRVALRAADVGEDFTAPSRALGETTAEMHRTLATALPSRATTPADIVQIVSNMRERFEMAAAQVPSLAVYREALREVYVRAASSPWPPLQRIHGDFHLGQVLAVPGRGWVVLDFEGEPLRPMTERSLPDIPLRDVAGMLRSFDYVAGSIALSQPGRSVTEWALACRRAFLDGYIERSGRDVRAHRAVLDAFEIDKALYEAVYEARNRPAWLSIPRDAITRLIERATQS</sequence>
<dbReference type="Pfam" id="PF18085">
    <property type="entry name" value="Mak_N_cap"/>
    <property type="match status" value="1"/>
</dbReference>
<evidence type="ECO:0000256" key="12">
    <source>
        <dbReference type="ARBA" id="ARBA00023277"/>
    </source>
</evidence>
<evidence type="ECO:0000256" key="10">
    <source>
        <dbReference type="ARBA" id="ARBA00022840"/>
    </source>
</evidence>
<comment type="catalytic activity">
    <reaction evidence="14">
        <text>D-maltose + ATP = alpha-maltose 1-phosphate + ADP + H(+)</text>
        <dbReference type="Rhea" id="RHEA:31915"/>
        <dbReference type="ChEBI" id="CHEBI:15378"/>
        <dbReference type="ChEBI" id="CHEBI:17306"/>
        <dbReference type="ChEBI" id="CHEBI:30616"/>
        <dbReference type="ChEBI" id="CHEBI:63576"/>
        <dbReference type="ChEBI" id="CHEBI:456216"/>
        <dbReference type="EC" id="2.7.1.175"/>
    </reaction>
</comment>
<evidence type="ECO:0000256" key="3">
    <source>
        <dbReference type="ARBA" id="ARBA00011245"/>
    </source>
</evidence>
<keyword evidence="7 17" id="KW-0808">Transferase</keyword>
<evidence type="ECO:0000256" key="6">
    <source>
        <dbReference type="ARBA" id="ARBA00022600"/>
    </source>
</evidence>
<evidence type="ECO:0000256" key="2">
    <source>
        <dbReference type="ARBA" id="ARBA00006219"/>
    </source>
</evidence>
<organism evidence="17 18">
    <name type="scientific">Lacisediminihabitans profunda</name>
    <dbReference type="NCBI Taxonomy" id="2594790"/>
    <lineage>
        <taxon>Bacteria</taxon>
        <taxon>Bacillati</taxon>
        <taxon>Actinomycetota</taxon>
        <taxon>Actinomycetes</taxon>
        <taxon>Micrococcales</taxon>
        <taxon>Microbacteriaceae</taxon>
        <taxon>Lacisediminihabitans</taxon>
    </lineage>
</organism>
<dbReference type="Pfam" id="PF01636">
    <property type="entry name" value="APH"/>
    <property type="match status" value="1"/>
</dbReference>
<accession>A0A5C8UV32</accession>
<dbReference type="GO" id="GO:0016301">
    <property type="term" value="F:kinase activity"/>
    <property type="evidence" value="ECO:0007669"/>
    <property type="project" value="UniProtKB-KW"/>
</dbReference>
<name>A0A5C8UV32_9MICO</name>
<evidence type="ECO:0000256" key="9">
    <source>
        <dbReference type="ARBA" id="ARBA00022777"/>
    </source>
</evidence>
<keyword evidence="18" id="KW-1185">Reference proteome</keyword>
<keyword evidence="11" id="KW-0320">Glycogen biosynthesis</keyword>
<dbReference type="Proteomes" id="UP000321379">
    <property type="component" value="Unassembled WGS sequence"/>
</dbReference>
<protein>
    <recommendedName>
        <fullName evidence="5">Maltokinase</fullName>
        <ecNumber evidence="4">2.7.1.175</ecNumber>
    </recommendedName>
    <alternativeName>
        <fullName evidence="13">Maltose-1-phosphate synthase</fullName>
    </alternativeName>
</protein>
<evidence type="ECO:0000256" key="8">
    <source>
        <dbReference type="ARBA" id="ARBA00022741"/>
    </source>
</evidence>
<dbReference type="EMBL" id="VRMG01000005">
    <property type="protein sequence ID" value="TXN31459.1"/>
    <property type="molecule type" value="Genomic_DNA"/>
</dbReference>
<dbReference type="Gene3D" id="3.90.1200.10">
    <property type="match status" value="1"/>
</dbReference>